<feature type="binding site" evidence="8">
    <location>
        <position position="64"/>
    </location>
    <ligand>
        <name>shikimate</name>
        <dbReference type="ChEBI" id="CHEBI:36208"/>
    </ligand>
</feature>
<evidence type="ECO:0000256" key="5">
    <source>
        <dbReference type="ARBA" id="ARBA00023002"/>
    </source>
</evidence>
<sequence length="282" mass="31233">MLTMKLYGVIGDPIGHSLSPVMHNREFKELGMNAHYHPFHIKGADLETAIKGMKAIGVEGFNITIPHKTAIIPYLDQIDPLAQAIGAINTVVRENDQWIGFNTDGEGFMRALQAEWKEELENERVLIIGAGGAAKAIFYTLLSKGIKHVDICNRTVERALNLINSCPYKGYSSALSFAEAEDKLNEYTLVIQTTSIGMYPKIDQSPLSLARLNPQAFVSDIIYNPFQTAFLKHAESQGAQIQNGLGMFVFQGALAFEKWTGKMPNIERMTETVIRQLGGNIC</sequence>
<evidence type="ECO:0000313" key="12">
    <source>
        <dbReference type="EMBL" id="GIN55854.1"/>
    </source>
</evidence>
<evidence type="ECO:0000256" key="8">
    <source>
        <dbReference type="HAMAP-Rule" id="MF_00222"/>
    </source>
</evidence>
<evidence type="ECO:0000256" key="2">
    <source>
        <dbReference type="ARBA" id="ARBA00012962"/>
    </source>
</evidence>
<evidence type="ECO:0000256" key="6">
    <source>
        <dbReference type="ARBA" id="ARBA00023141"/>
    </source>
</evidence>
<feature type="domain" description="SDH C-terminal" evidence="11">
    <location>
        <begin position="244"/>
        <end position="273"/>
    </location>
</feature>
<gene>
    <name evidence="8 12" type="primary">aroE</name>
    <name evidence="12" type="ORF">J8TS2_01730</name>
</gene>
<dbReference type="InterPro" id="IPR011342">
    <property type="entry name" value="Shikimate_DH"/>
</dbReference>
<protein>
    <recommendedName>
        <fullName evidence="2 8">Shikimate dehydrogenase (NADP(+))</fullName>
        <shortName evidence="8">SDH</shortName>
        <ecNumber evidence="2 8">1.1.1.25</ecNumber>
    </recommendedName>
</protein>
<keyword evidence="5 8" id="KW-0560">Oxidoreductase</keyword>
<dbReference type="EMBL" id="BORB01000001">
    <property type="protein sequence ID" value="GIN55854.1"/>
    <property type="molecule type" value="Genomic_DNA"/>
</dbReference>
<dbReference type="InterPro" id="IPR006151">
    <property type="entry name" value="Shikm_DH/Glu-tRNA_Rdtase"/>
</dbReference>
<comment type="pathway">
    <text evidence="1 8">Metabolic intermediate biosynthesis; chorismate biosynthesis; chorismate from D-erythrose 4-phosphate and phosphoenolpyruvate: step 4/7.</text>
</comment>
<comment type="subunit">
    <text evidence="8">Homodimer.</text>
</comment>
<feature type="binding site" evidence="8">
    <location>
        <begin position="17"/>
        <end position="19"/>
    </location>
    <ligand>
        <name>shikimate</name>
        <dbReference type="ChEBI" id="CHEBI:36208"/>
    </ligand>
</feature>
<accession>A0ABQ4KFG3</accession>
<name>A0ABQ4KFG3_9BACI</name>
<dbReference type="InterPro" id="IPR013708">
    <property type="entry name" value="Shikimate_DH-bd_N"/>
</dbReference>
<feature type="binding site" evidence="8">
    <location>
        <position position="223"/>
    </location>
    <ligand>
        <name>shikimate</name>
        <dbReference type="ChEBI" id="CHEBI:36208"/>
    </ligand>
</feature>
<comment type="similarity">
    <text evidence="8">Belongs to the shikimate dehydrogenase family.</text>
</comment>
<evidence type="ECO:0000259" key="9">
    <source>
        <dbReference type="Pfam" id="PF01488"/>
    </source>
</evidence>
<dbReference type="NCBIfam" id="NF001314">
    <property type="entry name" value="PRK00258.2-2"/>
    <property type="match status" value="1"/>
</dbReference>
<dbReference type="CDD" id="cd01065">
    <property type="entry name" value="NAD_bind_Shikimate_DH"/>
    <property type="match status" value="1"/>
</dbReference>
<feature type="active site" description="Proton acceptor" evidence="8">
    <location>
        <position position="68"/>
    </location>
</feature>
<dbReference type="Gene3D" id="3.40.50.720">
    <property type="entry name" value="NAD(P)-binding Rossmann-like Domain"/>
    <property type="match status" value="1"/>
</dbReference>
<dbReference type="NCBIfam" id="NF001319">
    <property type="entry name" value="PRK00258.3-3"/>
    <property type="match status" value="1"/>
</dbReference>
<keyword evidence="6 8" id="KW-0057">Aromatic amino acid biosynthesis</keyword>
<dbReference type="InterPro" id="IPR046346">
    <property type="entry name" value="Aminoacid_DH-like_N_sf"/>
</dbReference>
<reference evidence="12 13" key="1">
    <citation type="submission" date="2021-03" db="EMBL/GenBank/DDBJ databases">
        <title>Antimicrobial resistance genes in bacteria isolated from Japanese honey, and their potential for conferring macrolide and lincosamide resistance in the American foulbrood pathogen Paenibacillus larvae.</title>
        <authorList>
            <person name="Okamoto M."/>
            <person name="Kumagai M."/>
            <person name="Kanamori H."/>
            <person name="Takamatsu D."/>
        </authorList>
    </citation>
    <scope>NUCLEOTIDE SEQUENCE [LARGE SCALE GENOMIC DNA]</scope>
    <source>
        <strain evidence="12 13">J8TS2</strain>
    </source>
</reference>
<dbReference type="HAMAP" id="MF_00222">
    <property type="entry name" value="Shikimate_DH_AroE"/>
    <property type="match status" value="1"/>
</dbReference>
<dbReference type="InterPro" id="IPR036291">
    <property type="entry name" value="NAD(P)-bd_dom_sf"/>
</dbReference>
<organism evidence="12 13">
    <name type="scientific">Lederbergia ruris</name>
    <dbReference type="NCBI Taxonomy" id="217495"/>
    <lineage>
        <taxon>Bacteria</taxon>
        <taxon>Bacillati</taxon>
        <taxon>Bacillota</taxon>
        <taxon>Bacilli</taxon>
        <taxon>Bacillales</taxon>
        <taxon>Bacillaceae</taxon>
        <taxon>Lederbergia</taxon>
    </lineage>
</organism>
<dbReference type="PANTHER" id="PTHR21089:SF1">
    <property type="entry name" value="BIFUNCTIONAL 3-DEHYDROQUINATE DEHYDRATASE_SHIKIMATE DEHYDROGENASE, CHLOROPLASTIC"/>
    <property type="match status" value="1"/>
</dbReference>
<dbReference type="Pfam" id="PF18317">
    <property type="entry name" value="SDH_C"/>
    <property type="match status" value="1"/>
</dbReference>
<feature type="domain" description="Shikimate dehydrogenase substrate binding N-terminal" evidence="10">
    <location>
        <begin position="9"/>
        <end position="91"/>
    </location>
</feature>
<dbReference type="Proteomes" id="UP000679950">
    <property type="component" value="Unassembled WGS sequence"/>
</dbReference>
<comment type="caution">
    <text evidence="8">Lacks conserved residue(s) required for the propagation of feature annotation.</text>
</comment>
<dbReference type="Pfam" id="PF08501">
    <property type="entry name" value="Shikimate_dh_N"/>
    <property type="match status" value="1"/>
</dbReference>
<dbReference type="Gene3D" id="3.40.50.10860">
    <property type="entry name" value="Leucine Dehydrogenase, chain A, domain 1"/>
    <property type="match status" value="1"/>
</dbReference>
<dbReference type="SUPFAM" id="SSF53223">
    <property type="entry name" value="Aminoacid dehydrogenase-like, N-terminal domain"/>
    <property type="match status" value="1"/>
</dbReference>
<dbReference type="InterPro" id="IPR022893">
    <property type="entry name" value="Shikimate_DH_fam"/>
</dbReference>
<feature type="binding site" evidence="8">
    <location>
        <position position="221"/>
    </location>
    <ligand>
        <name>NADP(+)</name>
        <dbReference type="ChEBI" id="CHEBI:58349"/>
    </ligand>
</feature>
<feature type="binding site" evidence="8">
    <location>
        <position position="251"/>
    </location>
    <ligand>
        <name>shikimate</name>
        <dbReference type="ChEBI" id="CHEBI:36208"/>
    </ligand>
</feature>
<dbReference type="PANTHER" id="PTHR21089">
    <property type="entry name" value="SHIKIMATE DEHYDROGENASE"/>
    <property type="match status" value="1"/>
</dbReference>
<feature type="domain" description="Quinate/shikimate 5-dehydrogenase/glutamyl-tRNA reductase" evidence="9">
    <location>
        <begin position="117"/>
        <end position="195"/>
    </location>
</feature>
<dbReference type="Pfam" id="PF01488">
    <property type="entry name" value="Shikimate_DH"/>
    <property type="match status" value="1"/>
</dbReference>
<keyword evidence="3 8" id="KW-0028">Amino-acid biosynthesis</keyword>
<evidence type="ECO:0000259" key="11">
    <source>
        <dbReference type="Pfam" id="PF18317"/>
    </source>
</evidence>
<feature type="binding site" evidence="8">
    <location>
        <position position="244"/>
    </location>
    <ligand>
        <name>NADP(+)</name>
        <dbReference type="ChEBI" id="CHEBI:58349"/>
    </ligand>
</feature>
<evidence type="ECO:0000259" key="10">
    <source>
        <dbReference type="Pfam" id="PF08501"/>
    </source>
</evidence>
<feature type="binding site" evidence="8">
    <location>
        <begin position="153"/>
        <end position="158"/>
    </location>
    <ligand>
        <name>NADP(+)</name>
        <dbReference type="ChEBI" id="CHEBI:58349"/>
    </ligand>
</feature>
<evidence type="ECO:0000256" key="7">
    <source>
        <dbReference type="ARBA" id="ARBA00049442"/>
    </source>
</evidence>
<evidence type="ECO:0000256" key="1">
    <source>
        <dbReference type="ARBA" id="ARBA00004871"/>
    </source>
</evidence>
<feature type="binding site" evidence="8">
    <location>
        <position position="89"/>
    </location>
    <ligand>
        <name>shikimate</name>
        <dbReference type="ChEBI" id="CHEBI:36208"/>
    </ligand>
</feature>
<comment type="caution">
    <text evidence="12">The sequence shown here is derived from an EMBL/GenBank/DDBJ whole genome shotgun (WGS) entry which is preliminary data.</text>
</comment>
<comment type="function">
    <text evidence="8">Involved in the biosynthesis of the chorismate, which leads to the biosynthesis of aromatic amino acids. Catalyzes the reversible NADPH linked reduction of 3-dehydroshikimate (DHSA) to yield shikimate (SA).</text>
</comment>
<evidence type="ECO:0000256" key="3">
    <source>
        <dbReference type="ARBA" id="ARBA00022605"/>
    </source>
</evidence>
<comment type="catalytic activity">
    <reaction evidence="7 8">
        <text>shikimate + NADP(+) = 3-dehydroshikimate + NADPH + H(+)</text>
        <dbReference type="Rhea" id="RHEA:17737"/>
        <dbReference type="ChEBI" id="CHEBI:15378"/>
        <dbReference type="ChEBI" id="CHEBI:16630"/>
        <dbReference type="ChEBI" id="CHEBI:36208"/>
        <dbReference type="ChEBI" id="CHEBI:57783"/>
        <dbReference type="ChEBI" id="CHEBI:58349"/>
        <dbReference type="EC" id="1.1.1.25"/>
    </reaction>
</comment>
<evidence type="ECO:0000313" key="13">
    <source>
        <dbReference type="Proteomes" id="UP000679950"/>
    </source>
</evidence>
<keyword evidence="4 8" id="KW-0521">NADP</keyword>
<keyword evidence="13" id="KW-1185">Reference proteome</keyword>
<dbReference type="NCBIfam" id="TIGR00507">
    <property type="entry name" value="aroE"/>
    <property type="match status" value="1"/>
</dbReference>
<dbReference type="InterPro" id="IPR041121">
    <property type="entry name" value="SDH_C"/>
</dbReference>
<feature type="binding site" evidence="8">
    <location>
        <position position="104"/>
    </location>
    <ligand>
        <name>shikimate</name>
        <dbReference type="ChEBI" id="CHEBI:36208"/>
    </ligand>
</feature>
<dbReference type="SUPFAM" id="SSF51735">
    <property type="entry name" value="NAD(P)-binding Rossmann-fold domains"/>
    <property type="match status" value="1"/>
</dbReference>
<feature type="binding site" evidence="8">
    <location>
        <begin position="129"/>
        <end position="133"/>
    </location>
    <ligand>
        <name>NADP(+)</name>
        <dbReference type="ChEBI" id="CHEBI:58349"/>
    </ligand>
</feature>
<proteinExistence type="inferred from homology"/>
<evidence type="ECO:0000256" key="4">
    <source>
        <dbReference type="ARBA" id="ARBA00022857"/>
    </source>
</evidence>
<dbReference type="EC" id="1.1.1.25" evidence="2 8"/>